<evidence type="ECO:0000313" key="5">
    <source>
        <dbReference type="Proteomes" id="UP000069940"/>
    </source>
</evidence>
<dbReference type="PANTHER" id="PTHR21074">
    <property type="entry name" value="IQ AND UBIQUITIN-LIKE DOMAIN-CONTAINING PROTEIN"/>
    <property type="match status" value="1"/>
</dbReference>
<dbReference type="InterPro" id="IPR037695">
    <property type="entry name" value="IQUB"/>
</dbReference>
<dbReference type="Pfam" id="PF25805">
    <property type="entry name" value="IQUB"/>
    <property type="match status" value="1"/>
</dbReference>
<keyword evidence="5" id="KW-1185">Reference proteome</keyword>
<dbReference type="PANTHER" id="PTHR21074:SF0">
    <property type="entry name" value="IQ AND UBIQUITIN-LIKE DOMAIN-CONTAINING PROTEIN"/>
    <property type="match status" value="1"/>
</dbReference>
<protein>
    <recommendedName>
        <fullName evidence="3">IQ motif and ubiquitin-like domain-containing protein</fullName>
    </recommendedName>
</protein>
<feature type="domain" description="IQ motif and ubiquitin-like" evidence="3">
    <location>
        <begin position="379"/>
        <end position="497"/>
    </location>
</feature>
<feature type="region of interest" description="Disordered" evidence="2">
    <location>
        <begin position="1"/>
        <end position="21"/>
    </location>
</feature>
<reference evidence="5" key="1">
    <citation type="journal article" date="2015" name="Proc. Natl. Acad. Sci. U.S.A.">
        <title>Genome sequence of the Asian Tiger mosquito, Aedes albopictus, reveals insights into its biology, genetics, and evolution.</title>
        <authorList>
            <person name="Chen X.G."/>
            <person name="Jiang X."/>
            <person name="Gu J."/>
            <person name="Xu M."/>
            <person name="Wu Y."/>
            <person name="Deng Y."/>
            <person name="Zhang C."/>
            <person name="Bonizzoni M."/>
            <person name="Dermauw W."/>
            <person name="Vontas J."/>
            <person name="Armbruster P."/>
            <person name="Huang X."/>
            <person name="Yang Y."/>
            <person name="Zhang H."/>
            <person name="He W."/>
            <person name="Peng H."/>
            <person name="Liu Y."/>
            <person name="Wu K."/>
            <person name="Chen J."/>
            <person name="Lirakis M."/>
            <person name="Topalis P."/>
            <person name="Van Leeuwen T."/>
            <person name="Hall A.B."/>
            <person name="Jiang X."/>
            <person name="Thorpe C."/>
            <person name="Mueller R.L."/>
            <person name="Sun C."/>
            <person name="Waterhouse R.M."/>
            <person name="Yan G."/>
            <person name="Tu Z.J."/>
            <person name="Fang X."/>
            <person name="James A.A."/>
        </authorList>
    </citation>
    <scope>NUCLEOTIDE SEQUENCE [LARGE SCALE GENOMIC DNA]</scope>
    <source>
        <strain evidence="5">Foshan</strain>
    </source>
</reference>
<dbReference type="EnsemblMetazoa" id="AALFPA23_024727.R36855">
    <property type="protein sequence ID" value="AALFPA23_024727.P36855"/>
    <property type="gene ID" value="AALFPA23_024727"/>
</dbReference>
<name>A0ABM2A5S8_AEDAL</name>
<dbReference type="GeneID" id="109423115"/>
<accession>A0ABM2A5S8</accession>
<evidence type="ECO:0000256" key="1">
    <source>
        <dbReference type="SAM" id="Coils"/>
    </source>
</evidence>
<dbReference type="RefSeq" id="XP_019553562.3">
    <property type="nucleotide sequence ID" value="XM_019698017.3"/>
</dbReference>
<proteinExistence type="predicted"/>
<feature type="coiled-coil region" evidence="1">
    <location>
        <begin position="359"/>
        <end position="386"/>
    </location>
</feature>
<dbReference type="InterPro" id="IPR057887">
    <property type="entry name" value="IQUB_helical"/>
</dbReference>
<reference evidence="4" key="2">
    <citation type="submission" date="2025-05" db="UniProtKB">
        <authorList>
            <consortium name="EnsemblMetazoa"/>
        </authorList>
    </citation>
    <scope>IDENTIFICATION</scope>
    <source>
        <strain evidence="4">Foshan</strain>
    </source>
</reference>
<dbReference type="Proteomes" id="UP000069940">
    <property type="component" value="Unassembled WGS sequence"/>
</dbReference>
<evidence type="ECO:0000259" key="3">
    <source>
        <dbReference type="Pfam" id="PF25805"/>
    </source>
</evidence>
<evidence type="ECO:0000256" key="2">
    <source>
        <dbReference type="SAM" id="MobiDB-lite"/>
    </source>
</evidence>
<organism evidence="4 5">
    <name type="scientific">Aedes albopictus</name>
    <name type="common">Asian tiger mosquito</name>
    <name type="synonym">Stegomyia albopicta</name>
    <dbReference type="NCBI Taxonomy" id="7160"/>
    <lineage>
        <taxon>Eukaryota</taxon>
        <taxon>Metazoa</taxon>
        <taxon>Ecdysozoa</taxon>
        <taxon>Arthropoda</taxon>
        <taxon>Hexapoda</taxon>
        <taxon>Insecta</taxon>
        <taxon>Pterygota</taxon>
        <taxon>Neoptera</taxon>
        <taxon>Endopterygota</taxon>
        <taxon>Diptera</taxon>
        <taxon>Nematocera</taxon>
        <taxon>Culicoidea</taxon>
        <taxon>Culicidae</taxon>
        <taxon>Culicinae</taxon>
        <taxon>Aedini</taxon>
        <taxon>Aedes</taxon>
        <taxon>Stegomyia</taxon>
    </lineage>
</organism>
<sequence length="687" mass="79899">MARQLKAKLPDTTSTEVDEVEDGNEEDDLLVLKDVTVKFRVLKSQIVTHAYPNIYTIEEVKKDISKKFQIPTKFLILRENSSEKTLEDGLRLFDVCDNDYGIVDMDLELADSAREENIRLEPQVYYNNYSLPDIITVHIPADGTGPEGRASRDLVVEIENQAIIKPFVGGYVDKITKTEYHDAFTQTGPPLERIKFDGILSRDTQTVEEKAIEIDTPRDQATVNYGDATEHSYASRYTDRVIVARKYESYDEMTKRIDLVGKVTLIQRNFRRYMWQKLIKESAAEWRRLQKEQKRRESKRTKARQDEYRKECIVKTFPKTKQDFDALYAQVQMWKENELKQICEKYSGAPKIAEMNMLLDKEVQLLNGIERQRQILQEEAKKVRNEQILKKLGDPVKWVGYNSLIIQMDTLKNQRARYLTNYYRKLADETQGTHERITLLNRLSDVIAKVVHPAVDELETLLNRERQLLLCNVREAGLDLLRKRQLPLLMDIISTDTIEDSDKKKLNTRLCKKCNRVRPTTKFPLDTRQTSASICERCIDLQGPAVDIAIYRSILRSIRRDEKKRGALSSFAFIIQDNDIKHIVENIWHGHSAISNATNRAELRLPRWDIANDWAPWNCICLTEGEARSHLKIVNLELYYERSIIQSIRNKHALSKSAFKQLREIDQVFVESGTWWQVGLDGSNIPN</sequence>
<keyword evidence="1" id="KW-0175">Coiled coil</keyword>
<evidence type="ECO:0000313" key="4">
    <source>
        <dbReference type="EnsemblMetazoa" id="AALFPA23_024727.P36855"/>
    </source>
</evidence>